<protein>
    <submittedName>
        <fullName evidence="2">Uncharacterized protein</fullName>
    </submittedName>
</protein>
<dbReference type="GeneID" id="64671207"/>
<dbReference type="Proteomes" id="UP001195769">
    <property type="component" value="Unassembled WGS sequence"/>
</dbReference>
<dbReference type="RefSeq" id="XP_041226670.1">
    <property type="nucleotide sequence ID" value="XM_041376909.1"/>
</dbReference>
<gene>
    <name evidence="2" type="ORF">F5891DRAFT_979660</name>
</gene>
<proteinExistence type="predicted"/>
<evidence type="ECO:0000313" key="3">
    <source>
        <dbReference type="Proteomes" id="UP001195769"/>
    </source>
</evidence>
<name>A0AAD4HMP2_9AGAM</name>
<evidence type="ECO:0000313" key="2">
    <source>
        <dbReference type="EMBL" id="KAG1901094.1"/>
    </source>
</evidence>
<accession>A0AAD4HMP2</accession>
<dbReference type="EMBL" id="JABBWK010000023">
    <property type="protein sequence ID" value="KAG1901094.1"/>
    <property type="molecule type" value="Genomic_DNA"/>
</dbReference>
<dbReference type="AlphaFoldDB" id="A0AAD4HMP2"/>
<comment type="caution">
    <text evidence="2">The sequence shown here is derived from an EMBL/GenBank/DDBJ whole genome shotgun (WGS) entry which is preliminary data.</text>
</comment>
<reference evidence="2" key="1">
    <citation type="journal article" date="2020" name="New Phytol.">
        <title>Comparative genomics reveals dynamic genome evolution in host specialist ectomycorrhizal fungi.</title>
        <authorList>
            <person name="Lofgren L.A."/>
            <person name="Nguyen N.H."/>
            <person name="Vilgalys R."/>
            <person name="Ruytinx J."/>
            <person name="Liao H.L."/>
            <person name="Branco S."/>
            <person name="Kuo A."/>
            <person name="LaButti K."/>
            <person name="Lipzen A."/>
            <person name="Andreopoulos W."/>
            <person name="Pangilinan J."/>
            <person name="Riley R."/>
            <person name="Hundley H."/>
            <person name="Na H."/>
            <person name="Barry K."/>
            <person name="Grigoriev I.V."/>
            <person name="Stajich J.E."/>
            <person name="Kennedy P.G."/>
        </authorList>
    </citation>
    <scope>NUCLEOTIDE SEQUENCE</scope>
    <source>
        <strain evidence="2">FC203</strain>
    </source>
</reference>
<evidence type="ECO:0000256" key="1">
    <source>
        <dbReference type="SAM" id="MobiDB-lite"/>
    </source>
</evidence>
<feature type="region of interest" description="Disordered" evidence="1">
    <location>
        <begin position="168"/>
        <end position="199"/>
    </location>
</feature>
<organism evidence="2 3">
    <name type="scientific">Suillus fuscotomentosus</name>
    <dbReference type="NCBI Taxonomy" id="1912939"/>
    <lineage>
        <taxon>Eukaryota</taxon>
        <taxon>Fungi</taxon>
        <taxon>Dikarya</taxon>
        <taxon>Basidiomycota</taxon>
        <taxon>Agaricomycotina</taxon>
        <taxon>Agaricomycetes</taxon>
        <taxon>Agaricomycetidae</taxon>
        <taxon>Boletales</taxon>
        <taxon>Suillineae</taxon>
        <taxon>Suillaceae</taxon>
        <taxon>Suillus</taxon>
    </lineage>
</organism>
<keyword evidence="3" id="KW-1185">Reference proteome</keyword>
<feature type="compositionally biased region" description="Basic residues" evidence="1">
    <location>
        <begin position="190"/>
        <end position="199"/>
    </location>
</feature>
<feature type="region of interest" description="Disordered" evidence="1">
    <location>
        <begin position="28"/>
        <end position="53"/>
    </location>
</feature>
<sequence>MANDKRRRMTYNGKYGHKRRRYVRINGNKSGICTDEPNGHGMDGQRTSDGTEDAHADTRLMGNRSTSSAVPSEQAFSSGGITLTVTLQLLKGAYRNRHLSAAAEAEGHAASLDMYCKKFWVRFTFEPEKKPNLTTANHSQRFGLRFIDKALVAGYAGAPVNCMALYSDEDDEDGDTHMDPNQGDSDSQSSRKHRSTRPRVKLAQSLISIHPVRDLVAPPSNEHALLPLPGAWSLDARLTEHDLKKPHRPMCSQSVHLHTSLLLVQSPLNAYLVLPPSANCLLIGALQLSLQFLPVTNCPPLINSLCHSLCPRILLSQIRHLLPLLVQADLTLVVPHLFNAANLETVHVHQDAVVLAQEVLGAVLWTYHTKKVKIDKGYFPDIFLKGNSMYKEHVSAAAAKLLKTGEYLQLSDSSELGGNLVVLKEACLSFYYGNGKKALKLTDECQHQIPVNGLILVATVAKNVLSSFHNSGTDKSIDKLMDIPKRRVELEEMLREWAKEGMIGELCNDSDSAADSEDINIIIYTKNVLQNYLETSKTIELAVVHAELKGRTLLAPVFVYIQQIMEQHTIQLQTGGKQI</sequence>